<keyword evidence="5" id="KW-1185">Reference proteome</keyword>
<name>A0A2P6SP27_ROSCH</name>
<evidence type="ECO:0000256" key="2">
    <source>
        <dbReference type="ARBA" id="ARBA00022170"/>
    </source>
</evidence>
<organism evidence="4 5">
    <name type="scientific">Rosa chinensis</name>
    <name type="common">China rose</name>
    <dbReference type="NCBI Taxonomy" id="74649"/>
    <lineage>
        <taxon>Eukaryota</taxon>
        <taxon>Viridiplantae</taxon>
        <taxon>Streptophyta</taxon>
        <taxon>Embryophyta</taxon>
        <taxon>Tracheophyta</taxon>
        <taxon>Spermatophyta</taxon>
        <taxon>Magnoliopsida</taxon>
        <taxon>eudicotyledons</taxon>
        <taxon>Gunneridae</taxon>
        <taxon>Pentapetalae</taxon>
        <taxon>rosids</taxon>
        <taxon>fabids</taxon>
        <taxon>Rosales</taxon>
        <taxon>Rosaceae</taxon>
        <taxon>Rosoideae</taxon>
        <taxon>Rosoideae incertae sedis</taxon>
        <taxon>Rosa</taxon>
    </lineage>
</organism>
<dbReference type="GO" id="GO:0005739">
    <property type="term" value="C:mitochondrion"/>
    <property type="evidence" value="ECO:0007669"/>
    <property type="project" value="TreeGrafter"/>
</dbReference>
<evidence type="ECO:0000256" key="3">
    <source>
        <dbReference type="SAM" id="MobiDB-lite"/>
    </source>
</evidence>
<dbReference type="PANTHER" id="PTHR28524:SF3">
    <property type="entry name" value="SUCCINATE DEHYDROGENASE ASSEMBLY FACTOR 4, MITOCHONDRIAL"/>
    <property type="match status" value="1"/>
</dbReference>
<accession>A0A2P6SP27</accession>
<dbReference type="OMA" id="QRENPIN"/>
<dbReference type="InterPro" id="IPR012875">
    <property type="entry name" value="SDHF4"/>
</dbReference>
<feature type="region of interest" description="Disordered" evidence="3">
    <location>
        <begin position="28"/>
        <end position="93"/>
    </location>
</feature>
<proteinExistence type="inferred from homology"/>
<dbReference type="Proteomes" id="UP000238479">
    <property type="component" value="Chromosome 1"/>
</dbReference>
<protein>
    <recommendedName>
        <fullName evidence="2">Succinate dehydrogenase assembly factor 4, mitochondrial</fullName>
    </recommendedName>
</protein>
<gene>
    <name evidence="4" type="ORF">RchiOBHm_Chr1g0381021</name>
</gene>
<sequence length="134" mass="14490">MATNLSRRFSSTIVTKAEPLARSAVNSVGRLLSSSTGQSQPERENAEVKYDGSAKQDDDGAEDGENDGDELDLNKETGEIGGPKGPEPTRYGDWEKNGLLAALIHEFSDLDVEGDSRVLINSIMGYIQTSWITV</sequence>
<dbReference type="AlphaFoldDB" id="A0A2P6SP27"/>
<dbReference type="STRING" id="74649.A0A2P6SP27"/>
<dbReference type="Pfam" id="PF07896">
    <property type="entry name" value="DUF1674"/>
    <property type="match status" value="1"/>
</dbReference>
<reference evidence="4 5" key="1">
    <citation type="journal article" date="2018" name="Nat. Genet.">
        <title>The Rosa genome provides new insights in the design of modern roses.</title>
        <authorList>
            <person name="Bendahmane M."/>
        </authorList>
    </citation>
    <scope>NUCLEOTIDE SEQUENCE [LARGE SCALE GENOMIC DNA]</scope>
    <source>
        <strain evidence="5">cv. Old Blush</strain>
    </source>
</reference>
<dbReference type="EMBL" id="PDCK01000039">
    <property type="protein sequence ID" value="PRQ60422.1"/>
    <property type="molecule type" value="Genomic_DNA"/>
</dbReference>
<comment type="caution">
    <text evidence="4">The sequence shown here is derived from an EMBL/GenBank/DDBJ whole genome shotgun (WGS) entry which is preliminary data.</text>
</comment>
<evidence type="ECO:0000256" key="1">
    <source>
        <dbReference type="ARBA" id="ARBA00005701"/>
    </source>
</evidence>
<evidence type="ECO:0000313" key="5">
    <source>
        <dbReference type="Proteomes" id="UP000238479"/>
    </source>
</evidence>
<evidence type="ECO:0000313" key="4">
    <source>
        <dbReference type="EMBL" id="PRQ60422.1"/>
    </source>
</evidence>
<feature type="compositionally biased region" description="Acidic residues" evidence="3">
    <location>
        <begin position="59"/>
        <end position="71"/>
    </location>
</feature>
<comment type="similarity">
    <text evidence="1">Belongs to the SDHAF4 family.</text>
</comment>
<feature type="compositionally biased region" description="Basic and acidic residues" evidence="3">
    <location>
        <begin position="41"/>
        <end position="58"/>
    </location>
</feature>
<dbReference type="Gramene" id="PRQ60422">
    <property type="protein sequence ID" value="PRQ60422"/>
    <property type="gene ID" value="RchiOBHm_Chr1g0381021"/>
</dbReference>
<dbReference type="PANTHER" id="PTHR28524">
    <property type="entry name" value="SUCCINATE DEHYDROGENASE ASSEMBLY FACTOR 4, MITOCHONDRIAL"/>
    <property type="match status" value="1"/>
</dbReference>
<dbReference type="GO" id="GO:0034553">
    <property type="term" value="P:mitochondrial respiratory chain complex II assembly"/>
    <property type="evidence" value="ECO:0007669"/>
    <property type="project" value="TreeGrafter"/>
</dbReference>